<dbReference type="AlphaFoldDB" id="A0A0C2MI68"/>
<accession>A0A0C2MI68</accession>
<keyword evidence="1" id="KW-0472">Membrane</keyword>
<protein>
    <submittedName>
        <fullName evidence="2">Uncharacterized protein</fullName>
    </submittedName>
</protein>
<name>A0A0C2MI68_THEKT</name>
<dbReference type="Proteomes" id="UP000031668">
    <property type="component" value="Unassembled WGS sequence"/>
</dbReference>
<proteinExistence type="predicted"/>
<reference evidence="2 3" key="1">
    <citation type="journal article" date="2014" name="Genome Biol. Evol.">
        <title>The genome of the myxosporean Thelohanellus kitauei shows adaptations to nutrient acquisition within its fish host.</title>
        <authorList>
            <person name="Yang Y."/>
            <person name="Xiong J."/>
            <person name="Zhou Z."/>
            <person name="Huo F."/>
            <person name="Miao W."/>
            <person name="Ran C."/>
            <person name="Liu Y."/>
            <person name="Zhang J."/>
            <person name="Feng J."/>
            <person name="Wang M."/>
            <person name="Wang M."/>
            <person name="Wang L."/>
            <person name="Yao B."/>
        </authorList>
    </citation>
    <scope>NUCLEOTIDE SEQUENCE [LARGE SCALE GENOMIC DNA]</scope>
    <source>
        <strain evidence="2">Wuqing</strain>
    </source>
</reference>
<dbReference type="EMBL" id="JWZT01003445">
    <property type="protein sequence ID" value="KII66796.1"/>
    <property type="molecule type" value="Genomic_DNA"/>
</dbReference>
<feature type="transmembrane region" description="Helical" evidence="1">
    <location>
        <begin position="78"/>
        <end position="97"/>
    </location>
</feature>
<evidence type="ECO:0000313" key="2">
    <source>
        <dbReference type="EMBL" id="KII66796.1"/>
    </source>
</evidence>
<keyword evidence="1" id="KW-1133">Transmembrane helix</keyword>
<organism evidence="2 3">
    <name type="scientific">Thelohanellus kitauei</name>
    <name type="common">Myxosporean</name>
    <dbReference type="NCBI Taxonomy" id="669202"/>
    <lineage>
        <taxon>Eukaryota</taxon>
        <taxon>Metazoa</taxon>
        <taxon>Cnidaria</taxon>
        <taxon>Myxozoa</taxon>
        <taxon>Myxosporea</taxon>
        <taxon>Bivalvulida</taxon>
        <taxon>Platysporina</taxon>
        <taxon>Myxobolidae</taxon>
        <taxon>Thelohanellus</taxon>
    </lineage>
</organism>
<keyword evidence="1" id="KW-0812">Transmembrane</keyword>
<sequence length="113" mass="12837">MDDTAPLRIRKAVMFYLFFFTCIYGFRMLGEGQGKLQFTWLFEDNISVNVVEKISPTNFGNEIGQPKGITITILMNGLQFFIGGILVVFAHVLNLLVKDSENNILLDSLHDFD</sequence>
<comment type="caution">
    <text evidence="2">The sequence shown here is derived from an EMBL/GenBank/DDBJ whole genome shotgun (WGS) entry which is preliminary data.</text>
</comment>
<evidence type="ECO:0000313" key="3">
    <source>
        <dbReference type="Proteomes" id="UP000031668"/>
    </source>
</evidence>
<keyword evidence="3" id="KW-1185">Reference proteome</keyword>
<gene>
    <name evidence="2" type="ORF">RF11_15264</name>
</gene>
<evidence type="ECO:0000256" key="1">
    <source>
        <dbReference type="SAM" id="Phobius"/>
    </source>
</evidence>
<feature type="transmembrane region" description="Helical" evidence="1">
    <location>
        <begin position="12"/>
        <end position="30"/>
    </location>
</feature>